<dbReference type="Proteomes" id="UP000324222">
    <property type="component" value="Unassembled WGS sequence"/>
</dbReference>
<sequence>MTILFRVVMGETLTCAVREAQPQSQSDSCSLQHCMLWSSCRARTFSIKIRHSAFSVHSEPLLAWVMTYHTGYSDSEEVHELPDRIQ</sequence>
<name>A0A5B7GT64_PORTR</name>
<accession>A0A5B7GT64</accession>
<evidence type="ECO:0000313" key="1">
    <source>
        <dbReference type="EMBL" id="MPC60839.1"/>
    </source>
</evidence>
<evidence type="ECO:0000313" key="2">
    <source>
        <dbReference type="Proteomes" id="UP000324222"/>
    </source>
</evidence>
<protein>
    <submittedName>
        <fullName evidence="1">Uncharacterized protein</fullName>
    </submittedName>
</protein>
<dbReference type="AlphaFoldDB" id="A0A5B7GT64"/>
<gene>
    <name evidence="1" type="ORF">E2C01_054898</name>
</gene>
<dbReference type="EMBL" id="VSRR010017953">
    <property type="protein sequence ID" value="MPC60839.1"/>
    <property type="molecule type" value="Genomic_DNA"/>
</dbReference>
<keyword evidence="2" id="KW-1185">Reference proteome</keyword>
<comment type="caution">
    <text evidence="1">The sequence shown here is derived from an EMBL/GenBank/DDBJ whole genome shotgun (WGS) entry which is preliminary data.</text>
</comment>
<reference evidence="1 2" key="1">
    <citation type="submission" date="2019-05" db="EMBL/GenBank/DDBJ databases">
        <title>Another draft genome of Portunus trituberculatus and its Hox gene families provides insights of decapod evolution.</title>
        <authorList>
            <person name="Jeong J.-H."/>
            <person name="Song I."/>
            <person name="Kim S."/>
            <person name="Choi T."/>
            <person name="Kim D."/>
            <person name="Ryu S."/>
            <person name="Kim W."/>
        </authorList>
    </citation>
    <scope>NUCLEOTIDE SEQUENCE [LARGE SCALE GENOMIC DNA]</scope>
    <source>
        <tissue evidence="1">Muscle</tissue>
    </source>
</reference>
<organism evidence="1 2">
    <name type="scientific">Portunus trituberculatus</name>
    <name type="common">Swimming crab</name>
    <name type="synonym">Neptunus trituberculatus</name>
    <dbReference type="NCBI Taxonomy" id="210409"/>
    <lineage>
        <taxon>Eukaryota</taxon>
        <taxon>Metazoa</taxon>
        <taxon>Ecdysozoa</taxon>
        <taxon>Arthropoda</taxon>
        <taxon>Crustacea</taxon>
        <taxon>Multicrustacea</taxon>
        <taxon>Malacostraca</taxon>
        <taxon>Eumalacostraca</taxon>
        <taxon>Eucarida</taxon>
        <taxon>Decapoda</taxon>
        <taxon>Pleocyemata</taxon>
        <taxon>Brachyura</taxon>
        <taxon>Eubrachyura</taxon>
        <taxon>Portunoidea</taxon>
        <taxon>Portunidae</taxon>
        <taxon>Portuninae</taxon>
        <taxon>Portunus</taxon>
    </lineage>
</organism>
<proteinExistence type="predicted"/>